<evidence type="ECO:0000313" key="11">
    <source>
        <dbReference type="EMBL" id="MBJ7593783.1"/>
    </source>
</evidence>
<evidence type="ECO:0000256" key="10">
    <source>
        <dbReference type="SAM" id="Phobius"/>
    </source>
</evidence>
<keyword evidence="7 10" id="KW-1133">Transmembrane helix</keyword>
<keyword evidence="8 10" id="KW-0472">Membrane</keyword>
<comment type="subcellular location">
    <subcellularLocation>
        <location evidence="1">Cell membrane</location>
        <topology evidence="1">Multi-pass membrane protein</topology>
    </subcellularLocation>
</comment>
<feature type="transmembrane region" description="Helical" evidence="10">
    <location>
        <begin position="101"/>
        <end position="124"/>
    </location>
</feature>
<dbReference type="InterPro" id="IPR001851">
    <property type="entry name" value="ABC_transp_permease"/>
</dbReference>
<dbReference type="GO" id="GO:1903806">
    <property type="term" value="P:L-isoleucine import across plasma membrane"/>
    <property type="evidence" value="ECO:0007669"/>
    <property type="project" value="TreeGrafter"/>
</dbReference>
<proteinExistence type="inferred from homology"/>
<dbReference type="PANTHER" id="PTHR11795">
    <property type="entry name" value="BRANCHED-CHAIN AMINO ACID TRANSPORT SYSTEM PERMEASE PROTEIN LIVH"/>
    <property type="match status" value="1"/>
</dbReference>
<evidence type="ECO:0000256" key="3">
    <source>
        <dbReference type="ARBA" id="ARBA00022475"/>
    </source>
</evidence>
<keyword evidence="4" id="KW-0997">Cell inner membrane</keyword>
<keyword evidence="3" id="KW-1003">Cell membrane</keyword>
<evidence type="ECO:0000256" key="8">
    <source>
        <dbReference type="ARBA" id="ARBA00023136"/>
    </source>
</evidence>
<evidence type="ECO:0000256" key="7">
    <source>
        <dbReference type="ARBA" id="ARBA00022989"/>
    </source>
</evidence>
<dbReference type="PANTHER" id="PTHR11795:SF371">
    <property type="entry name" value="HIGH-AFFINITY BRANCHED-CHAIN AMINO ACID TRANSPORT SYSTEM PERMEASE PROTEIN LIVH"/>
    <property type="match status" value="1"/>
</dbReference>
<evidence type="ECO:0000256" key="9">
    <source>
        <dbReference type="ARBA" id="ARBA00037998"/>
    </source>
</evidence>
<dbReference type="GO" id="GO:0015808">
    <property type="term" value="P:L-alanine transport"/>
    <property type="evidence" value="ECO:0007669"/>
    <property type="project" value="TreeGrafter"/>
</dbReference>
<feature type="transmembrane region" description="Helical" evidence="10">
    <location>
        <begin position="65"/>
        <end position="89"/>
    </location>
</feature>
<dbReference type="GO" id="GO:0042941">
    <property type="term" value="P:D-alanine transmembrane transport"/>
    <property type="evidence" value="ECO:0007669"/>
    <property type="project" value="TreeGrafter"/>
</dbReference>
<name>A0A934K1A7_9BACT</name>
<organism evidence="11 12">
    <name type="scientific">Candidatus Aeolococcus gillhamiae</name>
    <dbReference type="NCBI Taxonomy" id="3127015"/>
    <lineage>
        <taxon>Bacteria</taxon>
        <taxon>Bacillati</taxon>
        <taxon>Candidatus Dormiibacterota</taxon>
        <taxon>Candidatus Dormibacteria</taxon>
        <taxon>Candidatus Aeolococcales</taxon>
        <taxon>Candidatus Aeolococcaceae</taxon>
        <taxon>Candidatus Aeolococcus</taxon>
    </lineage>
</organism>
<accession>A0A934K1A7</accession>
<evidence type="ECO:0000256" key="5">
    <source>
        <dbReference type="ARBA" id="ARBA00022692"/>
    </source>
</evidence>
<feature type="transmembrane region" description="Helical" evidence="10">
    <location>
        <begin position="200"/>
        <end position="223"/>
    </location>
</feature>
<dbReference type="EMBL" id="JAEKNS010000037">
    <property type="protein sequence ID" value="MBJ7593783.1"/>
    <property type="molecule type" value="Genomic_DNA"/>
</dbReference>
<evidence type="ECO:0000256" key="2">
    <source>
        <dbReference type="ARBA" id="ARBA00022448"/>
    </source>
</evidence>
<keyword evidence="2" id="KW-0813">Transport</keyword>
<feature type="transmembrane region" description="Helical" evidence="10">
    <location>
        <begin position="15"/>
        <end position="35"/>
    </location>
</feature>
<dbReference type="Proteomes" id="UP000606991">
    <property type="component" value="Unassembled WGS sequence"/>
</dbReference>
<dbReference type="InterPro" id="IPR052157">
    <property type="entry name" value="BCAA_transport_permease"/>
</dbReference>
<dbReference type="AlphaFoldDB" id="A0A934K1A7"/>
<dbReference type="CDD" id="cd06582">
    <property type="entry name" value="TM_PBP1_LivH_like"/>
    <property type="match status" value="1"/>
</dbReference>
<evidence type="ECO:0000256" key="6">
    <source>
        <dbReference type="ARBA" id="ARBA00022970"/>
    </source>
</evidence>
<dbReference type="GO" id="GO:0015188">
    <property type="term" value="F:L-isoleucine transmembrane transporter activity"/>
    <property type="evidence" value="ECO:0007669"/>
    <property type="project" value="TreeGrafter"/>
</dbReference>
<gene>
    <name evidence="11" type="ORF">JF886_02800</name>
</gene>
<dbReference type="GO" id="GO:0015192">
    <property type="term" value="F:L-phenylalanine transmembrane transporter activity"/>
    <property type="evidence" value="ECO:0007669"/>
    <property type="project" value="TreeGrafter"/>
</dbReference>
<comment type="caution">
    <text evidence="11">The sequence shown here is derived from an EMBL/GenBank/DDBJ whole genome shotgun (WGS) entry which is preliminary data.</text>
</comment>
<comment type="similarity">
    <text evidence="9">Belongs to the binding-protein-dependent transport system permease family. LivHM subfamily.</text>
</comment>
<dbReference type="GO" id="GO:0015190">
    <property type="term" value="F:L-leucine transmembrane transporter activity"/>
    <property type="evidence" value="ECO:0007669"/>
    <property type="project" value="TreeGrafter"/>
</dbReference>
<dbReference type="Pfam" id="PF02653">
    <property type="entry name" value="BPD_transp_2"/>
    <property type="match status" value="1"/>
</dbReference>
<evidence type="ECO:0000313" key="12">
    <source>
        <dbReference type="Proteomes" id="UP000606991"/>
    </source>
</evidence>
<sequence length="304" mass="31723">MAYFVQQIVNGLETGGVYALVALGYTLIYGILELLNFAHGDVYMVGAFLAGGVATLLVHNQVSAVPAVLVVGLMVLAATLGAGVLGVGIERVAYRPLRNANRLAPLITAIGVSLLLESAVQVWVSPAPVLVPSNALVPQTVLQVSGVETPLMGLMLLVVSVALMVGLDVFVYRTRFGSAMRATAQDREAAAFMGIDINRVIMVTFFVASALAGLGGVLFGLRFATIDFYMGYVLGFKAFTAAVVGGIGNVRGAMVGGLLLGVLESLAGGFISTQFQNTLVFLGLITVLMVRPQGLFGQPLTDRA</sequence>
<feature type="transmembrane region" description="Helical" evidence="10">
    <location>
        <begin position="42"/>
        <end position="59"/>
    </location>
</feature>
<feature type="transmembrane region" description="Helical" evidence="10">
    <location>
        <begin position="151"/>
        <end position="172"/>
    </location>
</feature>
<feature type="transmembrane region" description="Helical" evidence="10">
    <location>
        <begin position="278"/>
        <end position="296"/>
    </location>
</feature>
<reference evidence="11 12" key="1">
    <citation type="submission" date="2020-10" db="EMBL/GenBank/DDBJ databases">
        <title>Ca. Dormibacterota MAGs.</title>
        <authorList>
            <person name="Montgomery K."/>
        </authorList>
    </citation>
    <scope>NUCLEOTIDE SEQUENCE [LARGE SCALE GENOMIC DNA]</scope>
    <source>
        <strain evidence="11">SC8812_S17_18</strain>
    </source>
</reference>
<evidence type="ECO:0000256" key="4">
    <source>
        <dbReference type="ARBA" id="ARBA00022519"/>
    </source>
</evidence>
<protein>
    <submittedName>
        <fullName evidence="11">Branched-chain amino acid ABC transporter permease</fullName>
    </submittedName>
</protein>
<keyword evidence="6" id="KW-0029">Amino-acid transport</keyword>
<evidence type="ECO:0000256" key="1">
    <source>
        <dbReference type="ARBA" id="ARBA00004651"/>
    </source>
</evidence>
<keyword evidence="5 10" id="KW-0812">Transmembrane</keyword>
<dbReference type="GO" id="GO:0005304">
    <property type="term" value="F:L-valine transmembrane transporter activity"/>
    <property type="evidence" value="ECO:0007669"/>
    <property type="project" value="TreeGrafter"/>
</dbReference>
<dbReference type="GO" id="GO:0005886">
    <property type="term" value="C:plasma membrane"/>
    <property type="evidence" value="ECO:0007669"/>
    <property type="project" value="UniProtKB-SubCell"/>
</dbReference>